<protein>
    <submittedName>
        <fullName evidence="8">Zinc finger CCCH domain-containing protein 11A isoform X1</fullName>
    </submittedName>
</protein>
<dbReference type="PANTHER" id="PTHR15725">
    <property type="entry name" value="ZN-FINGER, C-X8-C-X5-C-X3-H TYPE-CONTAINING"/>
    <property type="match status" value="1"/>
</dbReference>
<feature type="domain" description="C3H1-type" evidence="6">
    <location>
        <begin position="79"/>
        <end position="106"/>
    </location>
</feature>
<proteinExistence type="predicted"/>
<organism evidence="7 8">
    <name type="scientific">Agrilus planipennis</name>
    <name type="common">Emerald ash borer</name>
    <name type="synonym">Agrilus marcopoli</name>
    <dbReference type="NCBI Taxonomy" id="224129"/>
    <lineage>
        <taxon>Eukaryota</taxon>
        <taxon>Metazoa</taxon>
        <taxon>Ecdysozoa</taxon>
        <taxon>Arthropoda</taxon>
        <taxon>Hexapoda</taxon>
        <taxon>Insecta</taxon>
        <taxon>Pterygota</taxon>
        <taxon>Neoptera</taxon>
        <taxon>Endopterygota</taxon>
        <taxon>Coleoptera</taxon>
        <taxon>Polyphaga</taxon>
        <taxon>Elateriformia</taxon>
        <taxon>Buprestoidea</taxon>
        <taxon>Buprestidae</taxon>
        <taxon>Agrilinae</taxon>
        <taxon>Agrilus</taxon>
    </lineage>
</organism>
<dbReference type="InterPro" id="IPR036855">
    <property type="entry name" value="Znf_CCCH_sf"/>
</dbReference>
<dbReference type="SUPFAM" id="SSF90229">
    <property type="entry name" value="CCCH zinc finger"/>
    <property type="match status" value="1"/>
</dbReference>
<dbReference type="InParanoid" id="A0A7F5RGC2"/>
<dbReference type="PANTHER" id="PTHR15725:SF14">
    <property type="entry name" value="ZINC FINGER CCCH DOMAIN-CONTAINING PROTEIN 11A"/>
    <property type="match status" value="1"/>
</dbReference>
<feature type="zinc finger region" description="C3H1-type" evidence="4">
    <location>
        <begin position="79"/>
        <end position="106"/>
    </location>
</feature>
<keyword evidence="2 4" id="KW-0863">Zinc-finger</keyword>
<accession>A0A7F5RGC2</accession>
<evidence type="ECO:0000259" key="6">
    <source>
        <dbReference type="PROSITE" id="PS50103"/>
    </source>
</evidence>
<evidence type="ECO:0000256" key="5">
    <source>
        <dbReference type="SAM" id="MobiDB-lite"/>
    </source>
</evidence>
<keyword evidence="1 4" id="KW-0479">Metal-binding</keyword>
<dbReference type="AlphaFoldDB" id="A0A7F5RGC2"/>
<dbReference type="Proteomes" id="UP000192223">
    <property type="component" value="Unplaced"/>
</dbReference>
<dbReference type="GO" id="GO:0008270">
    <property type="term" value="F:zinc ion binding"/>
    <property type="evidence" value="ECO:0007669"/>
    <property type="project" value="UniProtKB-KW"/>
</dbReference>
<dbReference type="InterPro" id="IPR000571">
    <property type="entry name" value="Znf_CCCH"/>
</dbReference>
<dbReference type="PROSITE" id="PS50103">
    <property type="entry name" value="ZF_C3H1"/>
    <property type="match status" value="2"/>
</dbReference>
<feature type="region of interest" description="Disordered" evidence="5">
    <location>
        <begin position="308"/>
        <end position="427"/>
    </location>
</feature>
<dbReference type="Pfam" id="PF15663">
    <property type="entry name" value="zf-CCCH_3"/>
    <property type="match status" value="1"/>
</dbReference>
<feature type="zinc finger region" description="C3H1-type" evidence="4">
    <location>
        <begin position="21"/>
        <end position="48"/>
    </location>
</feature>
<dbReference type="FunFam" id="4.10.1000.10:FF:000026">
    <property type="entry name" value="Zinc finger CCCH domain-containing protein 11A"/>
    <property type="match status" value="1"/>
</dbReference>
<feature type="compositionally biased region" description="Low complexity" evidence="5">
    <location>
        <begin position="385"/>
        <end position="394"/>
    </location>
</feature>
<feature type="compositionally biased region" description="Polar residues" evidence="5">
    <location>
        <begin position="124"/>
        <end position="134"/>
    </location>
</feature>
<evidence type="ECO:0000313" key="8">
    <source>
        <dbReference type="RefSeq" id="XP_025835059.1"/>
    </source>
</evidence>
<keyword evidence="7" id="KW-1185">Reference proteome</keyword>
<keyword evidence="3 4" id="KW-0862">Zinc</keyword>
<dbReference type="SMART" id="SM00356">
    <property type="entry name" value="ZnF_C3H1"/>
    <property type="match status" value="3"/>
</dbReference>
<evidence type="ECO:0000313" key="7">
    <source>
        <dbReference type="Proteomes" id="UP000192223"/>
    </source>
</evidence>
<evidence type="ECO:0000256" key="1">
    <source>
        <dbReference type="ARBA" id="ARBA00022723"/>
    </source>
</evidence>
<reference evidence="8" key="1">
    <citation type="submission" date="2025-08" db="UniProtKB">
        <authorList>
            <consortium name="RefSeq"/>
        </authorList>
    </citation>
    <scope>IDENTIFICATION</scope>
    <source>
        <tissue evidence="8">Entire body</tissue>
    </source>
</reference>
<feature type="domain" description="C3H1-type" evidence="6">
    <location>
        <begin position="21"/>
        <end position="48"/>
    </location>
</feature>
<evidence type="ECO:0000256" key="4">
    <source>
        <dbReference type="PROSITE-ProRule" id="PRU00723"/>
    </source>
</evidence>
<gene>
    <name evidence="8" type="primary">LOC108735036</name>
</gene>
<dbReference type="KEGG" id="apln:108735036"/>
<name>A0A7F5RGC2_AGRPL</name>
<evidence type="ECO:0000256" key="3">
    <source>
        <dbReference type="ARBA" id="ARBA00022833"/>
    </source>
</evidence>
<feature type="compositionally biased region" description="Basic and acidic residues" evidence="5">
    <location>
        <begin position="397"/>
        <end position="427"/>
    </location>
</feature>
<dbReference type="InterPro" id="IPR041686">
    <property type="entry name" value="Znf-CCCH_3"/>
</dbReference>
<dbReference type="RefSeq" id="XP_025835059.1">
    <property type="nucleotide sequence ID" value="XM_025979274.1"/>
</dbReference>
<evidence type="ECO:0000256" key="2">
    <source>
        <dbReference type="ARBA" id="ARBA00022771"/>
    </source>
</evidence>
<feature type="region of interest" description="Disordered" evidence="5">
    <location>
        <begin position="117"/>
        <end position="150"/>
    </location>
</feature>
<dbReference type="OrthoDB" id="5395350at2759"/>
<sequence length="472" mass="54177">MPENYYCYDNFFYKLTNMESPRKNNDCYFYYYSTCTKGDNCTFRHEPSALGCETVCSFWKEGKCLNVHCSFRHMELRKNRKTIPCYWENQPGGCLKPHCPFMHKNPKDSTGLVNIVKSSETKSGDLNATGSQSSDTEKMRNQCGEPNYSRSTVDPLVVKFEEESDNESATTNSPTKFNQPQRVVKVKTLEEIRLEKIQAESAAFYSYPGSDQVTIIPVHQLEEDTKTQDLRARILQRLNIKVDDKPNIINLEDNRKRKINLAPSELESKQAIARIKKKKITFSNQKEDVDISEIKIKTLAEIRAEKQKASDGTLVSETDICSEVSSTSNDKDEAEETPVEKEEKSNIIKKTKRALQGTTEEASKSKIKLKRPKLFDDENDEIVTSQSESSSQVQPKEITEERTNEREERINELDGRLSEVEEEEKMTKLGYDSKDSSKFDDILFLDDEDDTSVTLRAEDDILKDIDELLNDD</sequence>
<dbReference type="GeneID" id="108735036"/>
<dbReference type="Gene3D" id="4.10.1000.10">
    <property type="entry name" value="Zinc finger, CCCH-type"/>
    <property type="match status" value="1"/>
</dbReference>